<dbReference type="EMBL" id="FNYT01000030">
    <property type="protein sequence ID" value="SEJ83608.1"/>
    <property type="molecule type" value="Genomic_DNA"/>
</dbReference>
<dbReference type="GO" id="GO:0005886">
    <property type="term" value="C:plasma membrane"/>
    <property type="evidence" value="ECO:0007669"/>
    <property type="project" value="UniProtKB-SubCell"/>
</dbReference>
<evidence type="ECO:0000256" key="8">
    <source>
        <dbReference type="ARBA" id="ARBA00023136"/>
    </source>
</evidence>
<comment type="pathway">
    <text evidence="9">Protein modification; lipoprotein biosynthesis (signal peptide cleavage).</text>
</comment>
<evidence type="ECO:0000256" key="7">
    <source>
        <dbReference type="ARBA" id="ARBA00022989"/>
    </source>
</evidence>
<evidence type="ECO:0000256" key="5">
    <source>
        <dbReference type="ARBA" id="ARBA00022750"/>
    </source>
</evidence>
<evidence type="ECO:0000256" key="11">
    <source>
        <dbReference type="RuleBase" id="RU004181"/>
    </source>
</evidence>
<evidence type="ECO:0000313" key="12">
    <source>
        <dbReference type="EMBL" id="CZR09059.1"/>
    </source>
</evidence>
<comment type="caution">
    <text evidence="9">Lacks conserved residue(s) required for the propagation of feature annotation.</text>
</comment>
<dbReference type="PANTHER" id="PTHR33695">
    <property type="entry name" value="LIPOPROTEIN SIGNAL PEPTIDASE"/>
    <property type="match status" value="1"/>
</dbReference>
<dbReference type="GO" id="GO:0004190">
    <property type="term" value="F:aspartic-type endopeptidase activity"/>
    <property type="evidence" value="ECO:0007669"/>
    <property type="project" value="UniProtKB-UniRule"/>
</dbReference>
<accession>A0A143Z9U2</accession>
<organism evidence="12 14">
    <name type="scientific">Trichococcus ilyis</name>
    <dbReference type="NCBI Taxonomy" id="640938"/>
    <lineage>
        <taxon>Bacteria</taxon>
        <taxon>Bacillati</taxon>
        <taxon>Bacillota</taxon>
        <taxon>Bacilli</taxon>
        <taxon>Lactobacillales</taxon>
        <taxon>Carnobacteriaceae</taxon>
        <taxon>Trichococcus</taxon>
    </lineage>
</organism>
<evidence type="ECO:0000256" key="9">
    <source>
        <dbReference type="HAMAP-Rule" id="MF_00161"/>
    </source>
</evidence>
<dbReference type="HAMAP" id="MF_00161">
    <property type="entry name" value="LspA"/>
    <property type="match status" value="1"/>
</dbReference>
<feature type="active site" evidence="9">
    <location>
        <position position="128"/>
    </location>
</feature>
<reference evidence="12 14" key="1">
    <citation type="submission" date="2016-02" db="EMBL/GenBank/DDBJ databases">
        <authorList>
            <person name="Wen L."/>
            <person name="He K."/>
            <person name="Yang H."/>
        </authorList>
    </citation>
    <scope>NUCLEOTIDE SEQUENCE [LARGE SCALE GENOMIC DNA]</scope>
    <source>
        <strain evidence="12">Trichococcus_R210</strain>
    </source>
</reference>
<comment type="similarity">
    <text evidence="1 9 11">Belongs to the peptidase A8 family.</text>
</comment>
<keyword evidence="7 9" id="KW-1133">Transmembrane helix</keyword>
<feature type="transmembrane region" description="Helical" evidence="9">
    <location>
        <begin position="49"/>
        <end position="73"/>
    </location>
</feature>
<evidence type="ECO:0000256" key="4">
    <source>
        <dbReference type="ARBA" id="ARBA00022692"/>
    </source>
</evidence>
<sequence>MILYYLLAAFLIATDQLMKWGIVQNFSLYDQMEVIPGIFSLYYIQNRGAAWGILEGRIGFFFLTTVVVVGYMVYTFHKQLQNSRLSGISFSFILAGALGNFIDRMRIGYVVDMLRFDFINFPIFNLADVFLTLGVSSMIIYILFFEKEEDNTSSRDIERKGN</sequence>
<evidence type="ECO:0000256" key="6">
    <source>
        <dbReference type="ARBA" id="ARBA00022801"/>
    </source>
</evidence>
<feature type="active site" evidence="9">
    <location>
        <position position="112"/>
    </location>
</feature>
<protein>
    <recommendedName>
        <fullName evidence="9">Lipoprotein signal peptidase</fullName>
        <ecNumber evidence="9">3.4.23.36</ecNumber>
    </recommendedName>
    <alternativeName>
        <fullName evidence="9">Prolipoprotein signal peptidase</fullName>
    </alternativeName>
    <alternativeName>
        <fullName evidence="9">Signal peptidase II</fullName>
        <shortName evidence="9">SPase II</shortName>
    </alternativeName>
</protein>
<keyword evidence="2 9" id="KW-1003">Cell membrane</keyword>
<reference evidence="13 15" key="2">
    <citation type="submission" date="2016-10" db="EMBL/GenBank/DDBJ databases">
        <authorList>
            <person name="Varghese N."/>
            <person name="Submissions S."/>
        </authorList>
    </citation>
    <scope>NUCLEOTIDE SEQUENCE [LARGE SCALE GENOMIC DNA]</scope>
    <source>
        <strain evidence="13 15">DSM 22150</strain>
    </source>
</reference>
<dbReference type="EMBL" id="FJNB01000027">
    <property type="protein sequence ID" value="CZR09059.1"/>
    <property type="molecule type" value="Genomic_DNA"/>
</dbReference>
<dbReference type="STRING" id="640938.TR210_2667"/>
<dbReference type="Pfam" id="PF01252">
    <property type="entry name" value="Peptidase_A8"/>
    <property type="match status" value="1"/>
</dbReference>
<keyword evidence="15" id="KW-1185">Reference proteome</keyword>
<name>A0A143Z9U2_9LACT</name>
<comment type="subcellular location">
    <subcellularLocation>
        <location evidence="9">Cell membrane</location>
        <topology evidence="9">Multi-pass membrane protein</topology>
    </subcellularLocation>
</comment>
<gene>
    <name evidence="9" type="primary">lspA</name>
    <name evidence="13" type="ORF">SAMN05216375_13013</name>
    <name evidence="12" type="ORF">TR210_2667</name>
</gene>
<keyword evidence="3 9" id="KW-0645">Protease</keyword>
<comment type="catalytic activity">
    <reaction evidence="9 10">
        <text>Release of signal peptides from bacterial membrane prolipoproteins. Hydrolyzes -Xaa-Yaa-Zaa-|-(S,diacylglyceryl)Cys-, in which Xaa is hydrophobic (preferably Leu), and Yaa (Ala or Ser) and Zaa (Gly or Ala) have small, neutral side chains.</text>
        <dbReference type="EC" id="3.4.23.36"/>
    </reaction>
</comment>
<dbReference type="PROSITE" id="PS00855">
    <property type="entry name" value="SPASE_II"/>
    <property type="match status" value="1"/>
</dbReference>
<keyword evidence="6 9" id="KW-0378">Hydrolase</keyword>
<dbReference type="UniPathway" id="UPA00665"/>
<dbReference type="RefSeq" id="WP_068624595.1">
    <property type="nucleotide sequence ID" value="NZ_FJNB01000027.1"/>
</dbReference>
<dbReference type="OrthoDB" id="9810259at2"/>
<evidence type="ECO:0000313" key="15">
    <source>
        <dbReference type="Proteomes" id="UP000199280"/>
    </source>
</evidence>
<comment type="function">
    <text evidence="9 10">This protein specifically catalyzes the removal of signal peptides from prolipoproteins.</text>
</comment>
<evidence type="ECO:0000256" key="1">
    <source>
        <dbReference type="ARBA" id="ARBA00006139"/>
    </source>
</evidence>
<evidence type="ECO:0000313" key="13">
    <source>
        <dbReference type="EMBL" id="SEJ83608.1"/>
    </source>
</evidence>
<dbReference type="InterPro" id="IPR001872">
    <property type="entry name" value="Peptidase_A8"/>
</dbReference>
<keyword evidence="5 9" id="KW-0064">Aspartyl protease</keyword>
<evidence type="ECO:0000256" key="10">
    <source>
        <dbReference type="RuleBase" id="RU000594"/>
    </source>
</evidence>
<dbReference type="EC" id="3.4.23.36" evidence="9"/>
<dbReference type="Proteomes" id="UP000076878">
    <property type="component" value="Unassembled WGS sequence"/>
</dbReference>
<keyword evidence="4 9" id="KW-0812">Transmembrane</keyword>
<dbReference type="GO" id="GO:0006508">
    <property type="term" value="P:proteolysis"/>
    <property type="evidence" value="ECO:0007669"/>
    <property type="project" value="UniProtKB-KW"/>
</dbReference>
<evidence type="ECO:0000313" key="14">
    <source>
        <dbReference type="Proteomes" id="UP000076878"/>
    </source>
</evidence>
<evidence type="ECO:0000256" key="2">
    <source>
        <dbReference type="ARBA" id="ARBA00022475"/>
    </source>
</evidence>
<feature type="transmembrane region" description="Helical" evidence="9">
    <location>
        <begin position="122"/>
        <end position="145"/>
    </location>
</feature>
<dbReference type="Proteomes" id="UP000199280">
    <property type="component" value="Unassembled WGS sequence"/>
</dbReference>
<evidence type="ECO:0000256" key="3">
    <source>
        <dbReference type="ARBA" id="ARBA00022670"/>
    </source>
</evidence>
<dbReference type="AlphaFoldDB" id="A0A143Z9U2"/>
<proteinExistence type="inferred from homology"/>
<dbReference type="NCBIfam" id="TIGR00077">
    <property type="entry name" value="lspA"/>
    <property type="match status" value="1"/>
</dbReference>
<keyword evidence="8 9" id="KW-0472">Membrane</keyword>
<feature type="transmembrane region" description="Helical" evidence="9">
    <location>
        <begin position="85"/>
        <end position="102"/>
    </location>
</feature>
<dbReference type="PRINTS" id="PR00781">
    <property type="entry name" value="LIPOSIGPTASE"/>
</dbReference>
<dbReference type="PANTHER" id="PTHR33695:SF1">
    <property type="entry name" value="LIPOPROTEIN SIGNAL PEPTIDASE"/>
    <property type="match status" value="1"/>
</dbReference>